<evidence type="ECO:0000256" key="1">
    <source>
        <dbReference type="SAM" id="MobiDB-lite"/>
    </source>
</evidence>
<protein>
    <submittedName>
        <fullName evidence="2">Uncharacterized protein</fullName>
    </submittedName>
</protein>
<accession>A0A2N9HGR3</accession>
<proteinExistence type="predicted"/>
<sequence>MFAFSSTDYPSEYLKTNHNTPSIWELASSDLDQDDEVVYADNHGIGGQLDGNILQLFLKPSAPSEDQLPSTAHNSLVTRLRSILIFYGNQVRHLTRSTPHRAQVSSANPGDEALAASPNTMHELATTCQMKGHKPSTCPKIQQPPEGHVDDRKA</sequence>
<organism evidence="2">
    <name type="scientific">Fagus sylvatica</name>
    <name type="common">Beechnut</name>
    <dbReference type="NCBI Taxonomy" id="28930"/>
    <lineage>
        <taxon>Eukaryota</taxon>
        <taxon>Viridiplantae</taxon>
        <taxon>Streptophyta</taxon>
        <taxon>Embryophyta</taxon>
        <taxon>Tracheophyta</taxon>
        <taxon>Spermatophyta</taxon>
        <taxon>Magnoliopsida</taxon>
        <taxon>eudicotyledons</taxon>
        <taxon>Gunneridae</taxon>
        <taxon>Pentapetalae</taxon>
        <taxon>rosids</taxon>
        <taxon>fabids</taxon>
        <taxon>Fagales</taxon>
        <taxon>Fagaceae</taxon>
        <taxon>Fagus</taxon>
    </lineage>
</organism>
<reference evidence="2" key="1">
    <citation type="submission" date="2018-02" db="EMBL/GenBank/DDBJ databases">
        <authorList>
            <person name="Cohen D.B."/>
            <person name="Kent A.D."/>
        </authorList>
    </citation>
    <scope>NUCLEOTIDE SEQUENCE</scope>
</reference>
<dbReference type="EMBL" id="OIVN01003447">
    <property type="protein sequence ID" value="SPD11322.1"/>
    <property type="molecule type" value="Genomic_DNA"/>
</dbReference>
<dbReference type="AlphaFoldDB" id="A0A2N9HGR3"/>
<feature type="region of interest" description="Disordered" evidence="1">
    <location>
        <begin position="130"/>
        <end position="154"/>
    </location>
</feature>
<name>A0A2N9HGR3_FAGSY</name>
<evidence type="ECO:0000313" key="2">
    <source>
        <dbReference type="EMBL" id="SPD11322.1"/>
    </source>
</evidence>
<gene>
    <name evidence="2" type="ORF">FSB_LOCUS39204</name>
</gene>